<keyword evidence="2 5" id="KW-0158">Chromosome</keyword>
<dbReference type="SUPFAM" id="SSF46689">
    <property type="entry name" value="Homeodomain-like"/>
    <property type="match status" value="1"/>
</dbReference>
<dbReference type="EMBL" id="JAPXFL010000015">
    <property type="protein sequence ID" value="KAK9497047.1"/>
    <property type="molecule type" value="Genomic_DNA"/>
</dbReference>
<dbReference type="Gene3D" id="3.40.50.10190">
    <property type="entry name" value="BRCT domain"/>
    <property type="match status" value="1"/>
</dbReference>
<accession>A0AAW1CFX4</accession>
<comment type="subcellular location">
    <subcellularLocation>
        <location evidence="5">Nucleus</location>
    </subcellularLocation>
    <subcellularLocation>
        <location evidence="5">Chromosome</location>
        <location evidence="5">Telomere</location>
    </subcellularLocation>
</comment>
<feature type="region of interest" description="Disordered" evidence="6">
    <location>
        <begin position="196"/>
        <end position="264"/>
    </location>
</feature>
<evidence type="ECO:0000313" key="9">
    <source>
        <dbReference type="EMBL" id="KAK9497047.1"/>
    </source>
</evidence>
<dbReference type="GO" id="GO:0070187">
    <property type="term" value="C:shelterin complex"/>
    <property type="evidence" value="ECO:0007669"/>
    <property type="project" value="TreeGrafter"/>
</dbReference>
<sequence>MASFLIDSPSTISHPLFISLDGQSMSFHFYIEDNDVLKAKYEQLVKDYGGHVVENYKDCTEYTAFMVDKLYTTKYYYRPAFTVNYLLDCVMSKTLLNISDYIANNIFMRPDEFKRNDYMNVIYYKLYTFKDILNGTVSNQNSSNDVESQVDSNKNENEDQVSNRDCHQYRTTRSSPTVCLNPCDHCSITLQARVSADNNHKTDSRKRTNYRSPSESSLPESEHDESTPSVSHHSPVSSDDDDQIRPPTQSITSRNKDHKHTRKFYTKEEKQAILSYIVSENAYHMVGGTKLWKKMERKNICPRRTWMSLSNHFKRSLVKELKNYPFLSRRDIMLLGGSSRDMNTCRSRDMNTCRSRDMNTCRSRDLNTCRSCDLNTCRSRGMSTCRSRDMNTCRSRDMNTCRSRDMNTCRSRGMSTCRSRDMYTCRSRDMYTCRSRDMKTCSSRGMSTCRSRDMNRCSSRGMSTCRSRDVSACRSRDVNTCRSRDVKTCRSRDVKT</sequence>
<keyword evidence="3 5" id="KW-0779">Telomere</keyword>
<dbReference type="Pfam" id="PF08914">
    <property type="entry name" value="Myb_Rap1"/>
    <property type="match status" value="1"/>
</dbReference>
<dbReference type="Pfam" id="PF16589">
    <property type="entry name" value="BRCT_2"/>
    <property type="match status" value="1"/>
</dbReference>
<proteinExistence type="inferred from homology"/>
<comment type="similarity">
    <text evidence="1 5">Belongs to the RAP1 family.</text>
</comment>
<dbReference type="GO" id="GO:0042162">
    <property type="term" value="F:telomeric DNA binding"/>
    <property type="evidence" value="ECO:0007669"/>
    <property type="project" value="TreeGrafter"/>
</dbReference>
<dbReference type="InterPro" id="IPR015010">
    <property type="entry name" value="TERF2IP_Myb"/>
</dbReference>
<evidence type="ECO:0000256" key="5">
    <source>
        <dbReference type="RuleBase" id="RU367107"/>
    </source>
</evidence>
<evidence type="ECO:0000259" key="8">
    <source>
        <dbReference type="Pfam" id="PF16589"/>
    </source>
</evidence>
<protein>
    <recommendedName>
        <fullName evidence="5">Telomeric repeat-binding factor 2-interacting protein 1</fullName>
        <shortName evidence="5">TERF2-interacting telomeric protein 1</shortName>
    </recommendedName>
    <alternativeName>
        <fullName evidence="5">Repressor/activator protein 1 homolog</fullName>
    </alternativeName>
</protein>
<evidence type="ECO:0000313" key="10">
    <source>
        <dbReference type="Proteomes" id="UP001461498"/>
    </source>
</evidence>
<comment type="subunit">
    <text evidence="5">Homodimer.</text>
</comment>
<keyword evidence="4 5" id="KW-0539">Nucleus</keyword>
<evidence type="ECO:0000256" key="1">
    <source>
        <dbReference type="ARBA" id="ARBA00010467"/>
    </source>
</evidence>
<feature type="compositionally biased region" description="Polar residues" evidence="6">
    <location>
        <begin position="140"/>
        <end position="152"/>
    </location>
</feature>
<dbReference type="InterPro" id="IPR009057">
    <property type="entry name" value="Homeodomain-like_sf"/>
</dbReference>
<evidence type="ECO:0000256" key="4">
    <source>
        <dbReference type="ARBA" id="ARBA00023242"/>
    </source>
</evidence>
<dbReference type="SUPFAM" id="SSF52113">
    <property type="entry name" value="BRCT domain"/>
    <property type="match status" value="1"/>
</dbReference>
<keyword evidence="10" id="KW-1185">Reference proteome</keyword>
<feature type="domain" description="BRCT" evidence="8">
    <location>
        <begin position="27"/>
        <end position="101"/>
    </location>
</feature>
<keyword evidence="5" id="KW-0804">Transcription</keyword>
<reference evidence="9 10" key="1">
    <citation type="submission" date="2022-12" db="EMBL/GenBank/DDBJ databases">
        <title>Chromosome-level genome assembly of true bugs.</title>
        <authorList>
            <person name="Ma L."/>
            <person name="Li H."/>
        </authorList>
    </citation>
    <scope>NUCLEOTIDE SEQUENCE [LARGE SCALE GENOMIC DNA]</scope>
    <source>
        <strain evidence="9">Lab_2022b</strain>
    </source>
</reference>
<dbReference type="GO" id="GO:0010833">
    <property type="term" value="P:telomere maintenance via telomere lengthening"/>
    <property type="evidence" value="ECO:0007669"/>
    <property type="project" value="UniProtKB-UniRule"/>
</dbReference>
<dbReference type="AlphaFoldDB" id="A0AAW1CFX4"/>
<dbReference type="PANTHER" id="PTHR16466">
    <property type="entry name" value="TELOMERE REPEAT-BINDING FACTOR 2-INTERACTING PROTEIN 1"/>
    <property type="match status" value="1"/>
</dbReference>
<dbReference type="InterPro" id="IPR001357">
    <property type="entry name" value="BRCT_dom"/>
</dbReference>
<comment type="function">
    <text evidence="5">Acts both as a regulator of telomere function and as a transcription regulator. Involved in the regulation of telomere length and protection as a component of the shelterin complex (telosome). Does not bind DNA directly: recruited to telomeric double-stranded 5'-TTAGGG-3' repeats via its interaction with terf2. Independently of its function in telomeres, also acts as a transcription regulator: recruited to extratelomeric 5'-TTAGGG-3' sites via its association with terf2 or other factors, and regulates gene expression.</text>
</comment>
<dbReference type="InterPro" id="IPR036420">
    <property type="entry name" value="BRCT_dom_sf"/>
</dbReference>
<evidence type="ECO:0000259" key="7">
    <source>
        <dbReference type="Pfam" id="PF08914"/>
    </source>
</evidence>
<evidence type="ECO:0000256" key="2">
    <source>
        <dbReference type="ARBA" id="ARBA00022454"/>
    </source>
</evidence>
<keyword evidence="5" id="KW-0805">Transcription regulation</keyword>
<organism evidence="9 10">
    <name type="scientific">Rhynocoris fuscipes</name>
    <dbReference type="NCBI Taxonomy" id="488301"/>
    <lineage>
        <taxon>Eukaryota</taxon>
        <taxon>Metazoa</taxon>
        <taxon>Ecdysozoa</taxon>
        <taxon>Arthropoda</taxon>
        <taxon>Hexapoda</taxon>
        <taxon>Insecta</taxon>
        <taxon>Pterygota</taxon>
        <taxon>Neoptera</taxon>
        <taxon>Paraneoptera</taxon>
        <taxon>Hemiptera</taxon>
        <taxon>Heteroptera</taxon>
        <taxon>Panheteroptera</taxon>
        <taxon>Cimicomorpha</taxon>
        <taxon>Reduviidae</taxon>
        <taxon>Harpactorinae</taxon>
        <taxon>Harpactorini</taxon>
        <taxon>Rhynocoris</taxon>
    </lineage>
</organism>
<feature type="compositionally biased region" description="Low complexity" evidence="6">
    <location>
        <begin position="228"/>
        <end position="237"/>
    </location>
</feature>
<feature type="compositionally biased region" description="Basic and acidic residues" evidence="6">
    <location>
        <begin position="153"/>
        <end position="166"/>
    </location>
</feature>
<dbReference type="GO" id="GO:0031848">
    <property type="term" value="P:protection from non-homologous end joining at telomere"/>
    <property type="evidence" value="ECO:0007669"/>
    <property type="project" value="TreeGrafter"/>
</dbReference>
<gene>
    <name evidence="9" type="ORF">O3M35_004431</name>
</gene>
<dbReference type="PANTHER" id="PTHR16466:SF6">
    <property type="entry name" value="TELOMERIC REPEAT-BINDING FACTOR 2-INTERACTING PROTEIN 1"/>
    <property type="match status" value="1"/>
</dbReference>
<dbReference type="InterPro" id="IPR039595">
    <property type="entry name" value="TE2IP/Rap1"/>
</dbReference>
<dbReference type="GO" id="GO:0006355">
    <property type="term" value="P:regulation of DNA-templated transcription"/>
    <property type="evidence" value="ECO:0007669"/>
    <property type="project" value="UniProtKB-UniRule"/>
</dbReference>
<comment type="caution">
    <text evidence="9">The sequence shown here is derived from an EMBL/GenBank/DDBJ whole genome shotgun (WGS) entry which is preliminary data.</text>
</comment>
<dbReference type="Proteomes" id="UP001461498">
    <property type="component" value="Unassembled WGS sequence"/>
</dbReference>
<feature type="region of interest" description="Disordered" evidence="6">
    <location>
        <begin position="140"/>
        <end position="166"/>
    </location>
</feature>
<name>A0AAW1CFX4_9HEMI</name>
<evidence type="ECO:0000256" key="6">
    <source>
        <dbReference type="SAM" id="MobiDB-lite"/>
    </source>
</evidence>
<evidence type="ECO:0000256" key="3">
    <source>
        <dbReference type="ARBA" id="ARBA00022895"/>
    </source>
</evidence>
<feature type="domain" description="TERF2-interacting telomeric protein 1 Myb" evidence="7">
    <location>
        <begin position="265"/>
        <end position="321"/>
    </location>
</feature>
<dbReference type="Gene3D" id="1.10.10.60">
    <property type="entry name" value="Homeodomain-like"/>
    <property type="match status" value="1"/>
</dbReference>
<keyword evidence="5" id="KW-0010">Activator</keyword>